<accession>W2MIM0</accession>
<gene>
    <name evidence="1" type="ORF">L914_17755</name>
</gene>
<name>W2MIM0_PHYNI</name>
<evidence type="ECO:0000313" key="1">
    <source>
        <dbReference type="EMBL" id="ETM35309.1"/>
    </source>
</evidence>
<dbReference type="Proteomes" id="UP000054532">
    <property type="component" value="Unassembled WGS sequence"/>
</dbReference>
<proteinExistence type="predicted"/>
<protein>
    <submittedName>
        <fullName evidence="1">Uncharacterized protein</fullName>
    </submittedName>
</protein>
<reference evidence="1" key="1">
    <citation type="submission" date="2013-11" db="EMBL/GenBank/DDBJ databases">
        <title>The Genome Sequence of Phytophthora parasitica IAC_01/95.</title>
        <authorList>
            <consortium name="The Broad Institute Genomics Platform"/>
            <person name="Russ C."/>
            <person name="Tyler B."/>
            <person name="Panabieres F."/>
            <person name="Shan W."/>
            <person name="Tripathy S."/>
            <person name="Grunwald N."/>
            <person name="Machado M."/>
            <person name="Johnson C.S."/>
            <person name="Arredondo F."/>
            <person name="Hong C."/>
            <person name="Coffey M."/>
            <person name="Young S.K."/>
            <person name="Zeng Q."/>
            <person name="Gargeya S."/>
            <person name="Fitzgerald M."/>
            <person name="Abouelleil A."/>
            <person name="Alvarado L."/>
            <person name="Chapman S.B."/>
            <person name="Gainer-Dewar J."/>
            <person name="Goldberg J."/>
            <person name="Griggs A."/>
            <person name="Gujja S."/>
            <person name="Hansen M."/>
            <person name="Howarth C."/>
            <person name="Imamovic A."/>
            <person name="Ireland A."/>
            <person name="Larimer J."/>
            <person name="McCowan C."/>
            <person name="Murphy C."/>
            <person name="Pearson M."/>
            <person name="Poon T.W."/>
            <person name="Priest M."/>
            <person name="Roberts A."/>
            <person name="Saif S."/>
            <person name="Shea T."/>
            <person name="Sykes S."/>
            <person name="Wortman J."/>
            <person name="Nusbaum C."/>
            <person name="Birren B."/>
        </authorList>
    </citation>
    <scope>NUCLEOTIDE SEQUENCE [LARGE SCALE GENOMIC DNA]</scope>
    <source>
        <strain evidence="1">IAC_01/95</strain>
    </source>
</reference>
<dbReference type="AlphaFoldDB" id="W2MIM0"/>
<organism evidence="1">
    <name type="scientific">Phytophthora nicotianae</name>
    <name type="common">Potato buckeye rot agent</name>
    <name type="synonym">Phytophthora parasitica</name>
    <dbReference type="NCBI Taxonomy" id="4792"/>
    <lineage>
        <taxon>Eukaryota</taxon>
        <taxon>Sar</taxon>
        <taxon>Stramenopiles</taxon>
        <taxon>Oomycota</taxon>
        <taxon>Peronosporomycetes</taxon>
        <taxon>Peronosporales</taxon>
        <taxon>Peronosporaceae</taxon>
        <taxon>Phytophthora</taxon>
    </lineage>
</organism>
<dbReference type="EMBL" id="KI695560">
    <property type="protein sequence ID" value="ETM35309.1"/>
    <property type="molecule type" value="Genomic_DNA"/>
</dbReference>
<sequence length="50" mass="5091">MGTSTGSSATACSLSEMRLRQTEECAKRSTGAASAFVTPCTSTTVLVMTA</sequence>